<proteinExistence type="predicted"/>
<gene>
    <name evidence="1" type="ORF">ACFQKB_26745</name>
</gene>
<evidence type="ECO:0000313" key="2">
    <source>
        <dbReference type="Proteomes" id="UP001596380"/>
    </source>
</evidence>
<dbReference type="Proteomes" id="UP001596380">
    <property type="component" value="Unassembled WGS sequence"/>
</dbReference>
<reference evidence="2" key="1">
    <citation type="journal article" date="2019" name="Int. J. Syst. Evol. Microbiol.">
        <title>The Global Catalogue of Microorganisms (GCM) 10K type strain sequencing project: providing services to taxonomists for standard genome sequencing and annotation.</title>
        <authorList>
            <consortium name="The Broad Institute Genomics Platform"/>
            <consortium name="The Broad Institute Genome Sequencing Center for Infectious Disease"/>
            <person name="Wu L."/>
            <person name="Ma J."/>
        </authorList>
    </citation>
    <scope>NUCLEOTIDE SEQUENCE [LARGE SCALE GENOMIC DNA]</scope>
    <source>
        <strain evidence="2">JCM 3369</strain>
    </source>
</reference>
<organism evidence="1 2">
    <name type="scientific">Actinomadura yumaensis</name>
    <dbReference type="NCBI Taxonomy" id="111807"/>
    <lineage>
        <taxon>Bacteria</taxon>
        <taxon>Bacillati</taxon>
        <taxon>Actinomycetota</taxon>
        <taxon>Actinomycetes</taxon>
        <taxon>Streptosporangiales</taxon>
        <taxon>Thermomonosporaceae</taxon>
        <taxon>Actinomadura</taxon>
    </lineage>
</organism>
<dbReference type="RefSeq" id="WP_378050197.1">
    <property type="nucleotide sequence ID" value="NZ_JBHSXE010000002.1"/>
</dbReference>
<evidence type="ECO:0000313" key="1">
    <source>
        <dbReference type="EMBL" id="MFC6883384.1"/>
    </source>
</evidence>
<sequence length="51" mass="5466">MTPGGWTGRLVWKIPKYAPPPAAHRWPLTFLAEPDDIGSVVAAVLDAPPTT</sequence>
<comment type="caution">
    <text evidence="1">The sequence shown here is derived from an EMBL/GenBank/DDBJ whole genome shotgun (WGS) entry which is preliminary data.</text>
</comment>
<dbReference type="EMBL" id="JBHSXS010000019">
    <property type="protein sequence ID" value="MFC6883384.1"/>
    <property type="molecule type" value="Genomic_DNA"/>
</dbReference>
<protein>
    <submittedName>
        <fullName evidence="1">Uncharacterized protein</fullName>
    </submittedName>
</protein>
<accession>A0ABW2CNL0</accession>
<keyword evidence="2" id="KW-1185">Reference proteome</keyword>
<name>A0ABW2CNL0_9ACTN</name>